<dbReference type="InterPro" id="IPR013083">
    <property type="entry name" value="Znf_RING/FYVE/PHD"/>
</dbReference>
<dbReference type="Pfam" id="PF21355">
    <property type="entry name" value="TRAF-mep_MATH"/>
    <property type="match status" value="1"/>
</dbReference>
<dbReference type="OrthoDB" id="6499288at2759"/>
<dbReference type="AlphaFoldDB" id="A0A9J6FSZ2"/>
<evidence type="ECO:0000256" key="3">
    <source>
        <dbReference type="ARBA" id="ARBA00022833"/>
    </source>
</evidence>
<keyword evidence="2" id="KW-0863">Zinc-finger</keyword>
<proteinExistence type="predicted"/>
<evidence type="ECO:0000259" key="4">
    <source>
        <dbReference type="Pfam" id="PF21355"/>
    </source>
</evidence>
<dbReference type="PROSITE" id="PS00518">
    <property type="entry name" value="ZF_RING_1"/>
    <property type="match status" value="1"/>
</dbReference>
<dbReference type="CDD" id="cd16449">
    <property type="entry name" value="RING-HC"/>
    <property type="match status" value="1"/>
</dbReference>
<keyword evidence="1" id="KW-0479">Metal-binding</keyword>
<protein>
    <recommendedName>
        <fullName evidence="4">TRAF1-6 MATH domain-containing protein</fullName>
    </recommendedName>
</protein>
<dbReference type="InterPro" id="IPR017907">
    <property type="entry name" value="Znf_RING_CS"/>
</dbReference>
<organism evidence="5 6">
    <name type="scientific">Haemaphysalis longicornis</name>
    <name type="common">Bush tick</name>
    <dbReference type="NCBI Taxonomy" id="44386"/>
    <lineage>
        <taxon>Eukaryota</taxon>
        <taxon>Metazoa</taxon>
        <taxon>Ecdysozoa</taxon>
        <taxon>Arthropoda</taxon>
        <taxon>Chelicerata</taxon>
        <taxon>Arachnida</taxon>
        <taxon>Acari</taxon>
        <taxon>Parasitiformes</taxon>
        <taxon>Ixodida</taxon>
        <taxon>Ixodoidea</taxon>
        <taxon>Ixodidae</taxon>
        <taxon>Haemaphysalinae</taxon>
        <taxon>Haemaphysalis</taxon>
    </lineage>
</organism>
<dbReference type="OMA" id="YHRECEY"/>
<dbReference type="Proteomes" id="UP000821853">
    <property type="component" value="Unassembled WGS sequence"/>
</dbReference>
<name>A0A9J6FSZ2_HAELO</name>
<dbReference type="InterPro" id="IPR049342">
    <property type="entry name" value="TRAF1-6_MATH_dom"/>
</dbReference>
<evidence type="ECO:0000313" key="5">
    <source>
        <dbReference type="EMBL" id="KAH9365899.1"/>
    </source>
</evidence>
<evidence type="ECO:0000313" key="6">
    <source>
        <dbReference type="Proteomes" id="UP000821853"/>
    </source>
</evidence>
<dbReference type="SUPFAM" id="SSF49599">
    <property type="entry name" value="TRAF domain-like"/>
    <property type="match status" value="2"/>
</dbReference>
<feature type="domain" description="TRAF1-6 MATH" evidence="4">
    <location>
        <begin position="249"/>
        <end position="356"/>
    </location>
</feature>
<evidence type="ECO:0000256" key="2">
    <source>
        <dbReference type="ARBA" id="ARBA00022771"/>
    </source>
</evidence>
<keyword evidence="6" id="KW-1185">Reference proteome</keyword>
<sequence>MLLCGHTFCEPCYESCATTSESVCPLDGDICGRDDVSTKEYPAEQLLRRKVHCWNKVYGCGVILPASQIAEHVRDHCQHHATCCPTCSAAVLCSDVCAHLKTRCTQLVLHTAPEPQPREDDNEGTNLEALAKMMKQQVGELDAKLARLSFKADSLSDKLSEICINNNDFKEALTAHFVQASGRNLADMKAIYSEKSESLMTAITSALTLVSSDAKTHQRVIRGYAELKEKASKDGRSESMSDKVYLRRYLMSWGIVFSKDGEGVGLSLRIELYEGREDDFLEWPFTKQFKLSVIHPETREELDRFATPDSSDYLRDCFCRPIDGSNTPIHFSHETRIESSDLESDGYVDRDQLLLRLEVLL</sequence>
<dbReference type="GO" id="GO:0008270">
    <property type="term" value="F:zinc ion binding"/>
    <property type="evidence" value="ECO:0007669"/>
    <property type="project" value="UniProtKB-KW"/>
</dbReference>
<reference evidence="5 6" key="1">
    <citation type="journal article" date="2020" name="Cell">
        <title>Large-Scale Comparative Analyses of Tick Genomes Elucidate Their Genetic Diversity and Vector Capacities.</title>
        <authorList>
            <consortium name="Tick Genome and Microbiome Consortium (TIGMIC)"/>
            <person name="Jia N."/>
            <person name="Wang J."/>
            <person name="Shi W."/>
            <person name="Du L."/>
            <person name="Sun Y."/>
            <person name="Zhan W."/>
            <person name="Jiang J.F."/>
            <person name="Wang Q."/>
            <person name="Zhang B."/>
            <person name="Ji P."/>
            <person name="Bell-Sakyi L."/>
            <person name="Cui X.M."/>
            <person name="Yuan T.T."/>
            <person name="Jiang B.G."/>
            <person name="Yang W.F."/>
            <person name="Lam T.T."/>
            <person name="Chang Q.C."/>
            <person name="Ding S.J."/>
            <person name="Wang X.J."/>
            <person name="Zhu J.G."/>
            <person name="Ruan X.D."/>
            <person name="Zhao L."/>
            <person name="Wei J.T."/>
            <person name="Ye R.Z."/>
            <person name="Que T.C."/>
            <person name="Du C.H."/>
            <person name="Zhou Y.H."/>
            <person name="Cheng J.X."/>
            <person name="Dai P.F."/>
            <person name="Guo W.B."/>
            <person name="Han X.H."/>
            <person name="Huang E.J."/>
            <person name="Li L.F."/>
            <person name="Wei W."/>
            <person name="Gao Y.C."/>
            <person name="Liu J.Z."/>
            <person name="Shao H.Z."/>
            <person name="Wang X."/>
            <person name="Wang C.C."/>
            <person name="Yang T.C."/>
            <person name="Huo Q.B."/>
            <person name="Li W."/>
            <person name="Chen H.Y."/>
            <person name="Chen S.E."/>
            <person name="Zhou L.G."/>
            <person name="Ni X.B."/>
            <person name="Tian J.H."/>
            <person name="Sheng Y."/>
            <person name="Liu T."/>
            <person name="Pan Y.S."/>
            <person name="Xia L.Y."/>
            <person name="Li J."/>
            <person name="Zhao F."/>
            <person name="Cao W.C."/>
        </authorList>
    </citation>
    <scope>NUCLEOTIDE SEQUENCE [LARGE SCALE GENOMIC DNA]</scope>
    <source>
        <strain evidence="5">HaeL-2018</strain>
    </source>
</reference>
<evidence type="ECO:0000256" key="1">
    <source>
        <dbReference type="ARBA" id="ARBA00022723"/>
    </source>
</evidence>
<comment type="caution">
    <text evidence="5">The sequence shown here is derived from an EMBL/GenBank/DDBJ whole genome shotgun (WGS) entry which is preliminary data.</text>
</comment>
<dbReference type="Gene3D" id="2.60.210.10">
    <property type="entry name" value="Apoptosis, Tumor Necrosis Factor Receptor Associated Protein 2, Chain A"/>
    <property type="match status" value="1"/>
</dbReference>
<gene>
    <name evidence="5" type="ORF">HPB48_015959</name>
</gene>
<dbReference type="EMBL" id="JABSTR010000003">
    <property type="protein sequence ID" value="KAH9365899.1"/>
    <property type="molecule type" value="Genomic_DNA"/>
</dbReference>
<dbReference type="Gene3D" id="3.30.40.10">
    <property type="entry name" value="Zinc/RING finger domain, C3HC4 (zinc finger)"/>
    <property type="match status" value="1"/>
</dbReference>
<dbReference type="SUPFAM" id="SSF57850">
    <property type="entry name" value="RING/U-box"/>
    <property type="match status" value="1"/>
</dbReference>
<accession>A0A9J6FSZ2</accession>
<dbReference type="InterPro" id="IPR008974">
    <property type="entry name" value="TRAF-like"/>
</dbReference>
<keyword evidence="3" id="KW-0862">Zinc</keyword>
<dbReference type="VEuPathDB" id="VectorBase:HLOH_059434"/>